<keyword evidence="3" id="KW-0675">Receptor</keyword>
<sequence>MPRFSPKALSAILCASAMALTAAAPAWSQDKYPSRNVEIILPYAAGGGVDAMGRAFARGAAQLAGGQWVVVNKDGAAGMLGFSALANAQADGHTLVFSPASPLVITPYVTKTMPFKLDKIEPVCQVFENVFAVVVNQDSPIRSMKELVERAKAAPGKLSYGHAGTGTVPHLSVASIEKTLGIKFNPIPYRGDGALMPQLIGGQLDFAAPAMSSISGRGLRVLAVMSDKPHPGAPEAPTLSQLGYPSVVPGLNGVYVPAGTPKAVVDQLQGICQKVTESEDFRKTAQTLQQTTAYLPGAAFKARLEKVSRENAELIPSIGLEKN</sequence>
<keyword evidence="4" id="KW-1185">Reference proteome</keyword>
<dbReference type="PANTHER" id="PTHR42928:SF5">
    <property type="entry name" value="BLR1237 PROTEIN"/>
    <property type="match status" value="1"/>
</dbReference>
<dbReference type="Gene3D" id="3.40.190.10">
    <property type="entry name" value="Periplasmic binding protein-like II"/>
    <property type="match status" value="1"/>
</dbReference>
<dbReference type="EMBL" id="JBEPSH010000008">
    <property type="protein sequence ID" value="MET4579082.1"/>
    <property type="molecule type" value="Genomic_DNA"/>
</dbReference>
<accession>A0ABV2QDS7</accession>
<proteinExistence type="inferred from homology"/>
<gene>
    <name evidence="3" type="ORF">ABIE13_004205</name>
</gene>
<comment type="caution">
    <text evidence="3">The sequence shown here is derived from an EMBL/GenBank/DDBJ whole genome shotgun (WGS) entry which is preliminary data.</text>
</comment>
<dbReference type="SUPFAM" id="SSF53850">
    <property type="entry name" value="Periplasmic binding protein-like II"/>
    <property type="match status" value="1"/>
</dbReference>
<reference evidence="3 4" key="1">
    <citation type="submission" date="2024-06" db="EMBL/GenBank/DDBJ databases">
        <title>Sorghum-associated microbial communities from plants grown in Nebraska, USA.</title>
        <authorList>
            <person name="Schachtman D."/>
        </authorList>
    </citation>
    <scope>NUCLEOTIDE SEQUENCE [LARGE SCALE GENOMIC DNA]</scope>
    <source>
        <strain evidence="3 4">2709</strain>
    </source>
</reference>
<evidence type="ECO:0000313" key="3">
    <source>
        <dbReference type="EMBL" id="MET4579082.1"/>
    </source>
</evidence>
<evidence type="ECO:0000256" key="1">
    <source>
        <dbReference type="ARBA" id="ARBA00006987"/>
    </source>
</evidence>
<dbReference type="InterPro" id="IPR042100">
    <property type="entry name" value="Bug_dom1"/>
</dbReference>
<dbReference type="Proteomes" id="UP001549320">
    <property type="component" value="Unassembled WGS sequence"/>
</dbReference>
<feature type="chain" id="PRO_5047340267" evidence="2">
    <location>
        <begin position="29"/>
        <end position="323"/>
    </location>
</feature>
<comment type="similarity">
    <text evidence="1">Belongs to the UPF0065 (bug) family.</text>
</comment>
<evidence type="ECO:0000256" key="2">
    <source>
        <dbReference type="SAM" id="SignalP"/>
    </source>
</evidence>
<name>A0ABV2QDS7_9BURK</name>
<evidence type="ECO:0000313" key="4">
    <source>
        <dbReference type="Proteomes" id="UP001549320"/>
    </source>
</evidence>
<feature type="signal peptide" evidence="2">
    <location>
        <begin position="1"/>
        <end position="28"/>
    </location>
</feature>
<dbReference type="PANTHER" id="PTHR42928">
    <property type="entry name" value="TRICARBOXYLATE-BINDING PROTEIN"/>
    <property type="match status" value="1"/>
</dbReference>
<dbReference type="CDD" id="cd07012">
    <property type="entry name" value="PBP2_Bug_TTT"/>
    <property type="match status" value="1"/>
</dbReference>
<dbReference type="InterPro" id="IPR005064">
    <property type="entry name" value="BUG"/>
</dbReference>
<protein>
    <submittedName>
        <fullName evidence="3">Tripartite-type tricarboxylate transporter receptor subunit TctC</fullName>
    </submittedName>
</protein>
<keyword evidence="2" id="KW-0732">Signal</keyword>
<organism evidence="3 4">
    <name type="scientific">Ottowia thiooxydans</name>
    <dbReference type="NCBI Taxonomy" id="219182"/>
    <lineage>
        <taxon>Bacteria</taxon>
        <taxon>Pseudomonadati</taxon>
        <taxon>Pseudomonadota</taxon>
        <taxon>Betaproteobacteria</taxon>
        <taxon>Burkholderiales</taxon>
        <taxon>Comamonadaceae</taxon>
        <taxon>Ottowia</taxon>
    </lineage>
</organism>
<dbReference type="Pfam" id="PF03401">
    <property type="entry name" value="TctC"/>
    <property type="match status" value="1"/>
</dbReference>
<dbReference type="RefSeq" id="WP_354446853.1">
    <property type="nucleotide sequence ID" value="NZ_JBEPSH010000008.1"/>
</dbReference>
<dbReference type="Gene3D" id="3.40.190.150">
    <property type="entry name" value="Bordetella uptake gene, domain 1"/>
    <property type="match status" value="1"/>
</dbReference>
<dbReference type="PIRSF" id="PIRSF017082">
    <property type="entry name" value="YflP"/>
    <property type="match status" value="1"/>
</dbReference>